<dbReference type="AlphaFoldDB" id="A0A1K2HSW6"/>
<organism evidence="4 5">
    <name type="scientific">Devosia enhydra</name>
    <dbReference type="NCBI Taxonomy" id="665118"/>
    <lineage>
        <taxon>Bacteria</taxon>
        <taxon>Pseudomonadati</taxon>
        <taxon>Pseudomonadota</taxon>
        <taxon>Alphaproteobacteria</taxon>
        <taxon>Hyphomicrobiales</taxon>
        <taxon>Devosiaceae</taxon>
        <taxon>Devosia</taxon>
    </lineage>
</organism>
<name>A0A1K2HSW6_9HYPH</name>
<dbReference type="STRING" id="665118.SAMN02983003_0259"/>
<dbReference type="InterPro" id="IPR001647">
    <property type="entry name" value="HTH_TetR"/>
</dbReference>
<dbReference type="PROSITE" id="PS50977">
    <property type="entry name" value="HTH_TETR_2"/>
    <property type="match status" value="1"/>
</dbReference>
<dbReference type="Pfam" id="PF00440">
    <property type="entry name" value="TetR_N"/>
    <property type="match status" value="1"/>
</dbReference>
<dbReference type="GO" id="GO:0003677">
    <property type="term" value="F:DNA binding"/>
    <property type="evidence" value="ECO:0007669"/>
    <property type="project" value="UniProtKB-UniRule"/>
</dbReference>
<gene>
    <name evidence="4" type="ORF">SAMN02983003_0259</name>
</gene>
<proteinExistence type="predicted"/>
<accession>A0A1K2HSW6</accession>
<protein>
    <submittedName>
        <fullName evidence="4">Transcriptional regulator, TetR family</fullName>
    </submittedName>
</protein>
<evidence type="ECO:0000259" key="3">
    <source>
        <dbReference type="PROSITE" id="PS50977"/>
    </source>
</evidence>
<dbReference type="Proteomes" id="UP000183447">
    <property type="component" value="Unassembled WGS sequence"/>
</dbReference>
<dbReference type="EMBL" id="FPKU01000001">
    <property type="protein sequence ID" value="SFZ81007.1"/>
    <property type="molecule type" value="Genomic_DNA"/>
</dbReference>
<sequence>MPRPRSISDEALLDAALGLMARTGPEGLSFAALSSASGLAPATLVQRFGSRDRLMEAALLRAWDRLDAETAAADADCPVTPQGAVALLVRLSGAPDGPDTHGEGLLLLREDFRRPVLRARGAAWGTALATALGRRIAPGNPKSVALGRLMASQWQGAVIWWGFSRTGTLAETVSAELSAWLRLTARA</sequence>
<dbReference type="Gene3D" id="1.10.357.10">
    <property type="entry name" value="Tetracycline Repressor, domain 2"/>
    <property type="match status" value="1"/>
</dbReference>
<evidence type="ECO:0000256" key="2">
    <source>
        <dbReference type="PROSITE-ProRule" id="PRU00335"/>
    </source>
</evidence>
<feature type="DNA-binding region" description="H-T-H motif" evidence="2">
    <location>
        <begin position="29"/>
        <end position="48"/>
    </location>
</feature>
<evidence type="ECO:0000256" key="1">
    <source>
        <dbReference type="ARBA" id="ARBA00023125"/>
    </source>
</evidence>
<reference evidence="4 5" key="1">
    <citation type="submission" date="2016-11" db="EMBL/GenBank/DDBJ databases">
        <authorList>
            <person name="Jaros S."/>
            <person name="Januszkiewicz K."/>
            <person name="Wedrychowicz H."/>
        </authorList>
    </citation>
    <scope>NUCLEOTIDE SEQUENCE [LARGE SCALE GENOMIC DNA]</scope>
    <source>
        <strain evidence="4 5">ATCC 23634</strain>
    </source>
</reference>
<feature type="domain" description="HTH tetR-type" evidence="3">
    <location>
        <begin position="6"/>
        <end position="66"/>
    </location>
</feature>
<dbReference type="InterPro" id="IPR009057">
    <property type="entry name" value="Homeodomain-like_sf"/>
</dbReference>
<keyword evidence="5" id="KW-1185">Reference proteome</keyword>
<dbReference type="RefSeq" id="WP_072338607.1">
    <property type="nucleotide sequence ID" value="NZ_FPKU01000001.1"/>
</dbReference>
<evidence type="ECO:0000313" key="5">
    <source>
        <dbReference type="Proteomes" id="UP000183447"/>
    </source>
</evidence>
<dbReference type="SUPFAM" id="SSF46689">
    <property type="entry name" value="Homeodomain-like"/>
    <property type="match status" value="1"/>
</dbReference>
<keyword evidence="1 2" id="KW-0238">DNA-binding</keyword>
<evidence type="ECO:0000313" key="4">
    <source>
        <dbReference type="EMBL" id="SFZ81007.1"/>
    </source>
</evidence>